<feature type="domain" description="Phorbol-ester/DAG-type" evidence="9">
    <location>
        <begin position="748"/>
        <end position="798"/>
    </location>
</feature>
<keyword evidence="4" id="KW-0862">Zinc</keyword>
<dbReference type="EMBL" id="CAJNOJ010000061">
    <property type="protein sequence ID" value="CAF0999845.1"/>
    <property type="molecule type" value="Genomic_DNA"/>
</dbReference>
<name>A0A814GQY6_ADIRI</name>
<evidence type="ECO:0000256" key="4">
    <source>
        <dbReference type="ARBA" id="ARBA00022833"/>
    </source>
</evidence>
<evidence type="ECO:0008006" key="13">
    <source>
        <dbReference type="Google" id="ProtNLM"/>
    </source>
</evidence>
<keyword evidence="5" id="KW-0445">Lipid transport</keyword>
<sequence length="1183" mass="133276">MFLLIILLSYLLGCASTIALLLYLYTRYVVYTPVAINEHQEDQYESFKPLPENGGEKNSAVEAINYLFQFLFQELKDSSRLRRYLMHKLNTEFKELKNGRTGKIFLQNIVIQAFSIGKECPVFSDIHLEHQERDERNLIKGFVANLDADYKDGFSVELEITLLFGHKCRLFVKVKRIQGNLRLEFRREPFCHWLCVFQKEPLIDFEVKSYVGSGESPQLAQIITQQLRRAIKRKQTWPSYKIRLQPFFPTSKIPEPTEVLTPSGKNIIPGTFDVLIKYCDRLSIPLAIFDKQKASSVFVFLTISVNDDMCADYLHIKREQWPTKEILLKRNVHKLIFKEVSYMDRTELLIEDIDPLPVGIENESAFKAALHDKNVFLLKIQDQDAATSKQVNRLLKYKSAVPVAHDGTAAAAAAAATTTTLNNTDEDKIKIVVGMPVLHSVRVQRAADSPTTPEGEKLNATSPTLSTRSDHSTTASLSPSTTVRQRLVPPPVKFDKAASSIGLTTKQVDVDEEDTQSINTIDSSSKVLDEHPVKKPKQAKTSGHDIVLIMMNTDLLQKFHAEPVAPRKSEPYIEFNHLFNFHVKENERFLNVCLWCKPPLNCDVQDPGKKLILLGYATVALSEIVLDAHMSYKHETQMTVNFRSPYAPKPNLNACLTEEESKKRMELSTHKGYDENLANGFVTINIKHWPEIEANLNPQEKKEQFIANSPILNDICTELKEKERKQDQLKYINAINEQHELPPRKPTDHIFEDKTFTLAIHCDYCTKKIWMKSGRHCRDCLINIHKKCEDRCNVENPCPHVPVPAKSIQISSPADDDSKSILNIELPDANTANSTVTTPVGDNIDSVVVRNNFEPISVPDTAMNNRTTALATPPTTVHRLSTKAVAAFSVIDSTARRSIRGAFGNKNLNNPAASTSPSLSATSELSKSDESLSNASTISGSSSIKISAAIPPAQTSSKLANAASSAYSRLREFKSRRLPAATVAAATTVETPPTKKTSTSSGSMHSEIVPEVDMREVISKILSDESNDVKALEPLLHERDIDDAALYAKAREFGPELFPEYTLEERKGKLEDEISRLRQEIDLQYQVRDDMVKEYENGNTDENEKRKLRERILNIDEKAQALGALTILNCYGLKHCRAQIEAKNDVSKQLIDEAFNEEDTNDFDTFHDDDDDDDDDADDIEQS</sequence>
<dbReference type="InterPro" id="IPR058801">
    <property type="entry name" value="PDZD8_N"/>
</dbReference>
<dbReference type="GO" id="GO:0006869">
    <property type="term" value="P:lipid transport"/>
    <property type="evidence" value="ECO:0007669"/>
    <property type="project" value="UniProtKB-KW"/>
</dbReference>
<dbReference type="PROSITE" id="PS00479">
    <property type="entry name" value="ZF_DAG_PE_1"/>
    <property type="match status" value="1"/>
</dbReference>
<evidence type="ECO:0000256" key="7">
    <source>
        <dbReference type="ARBA" id="ARBA00023136"/>
    </source>
</evidence>
<dbReference type="SUPFAM" id="SSF57889">
    <property type="entry name" value="Cysteine-rich domain"/>
    <property type="match status" value="1"/>
</dbReference>
<feature type="region of interest" description="Disordered" evidence="8">
    <location>
        <begin position="902"/>
        <end position="937"/>
    </location>
</feature>
<reference evidence="11" key="1">
    <citation type="submission" date="2021-02" db="EMBL/GenBank/DDBJ databases">
        <authorList>
            <person name="Nowell W R."/>
        </authorList>
    </citation>
    <scope>NUCLEOTIDE SEQUENCE</scope>
</reference>
<dbReference type="GO" id="GO:0046872">
    <property type="term" value="F:metal ion binding"/>
    <property type="evidence" value="ECO:0007669"/>
    <property type="project" value="UniProtKB-KW"/>
</dbReference>
<evidence type="ECO:0000256" key="8">
    <source>
        <dbReference type="SAM" id="MobiDB-lite"/>
    </source>
</evidence>
<evidence type="ECO:0000256" key="6">
    <source>
        <dbReference type="ARBA" id="ARBA00023121"/>
    </source>
</evidence>
<dbReference type="Gene3D" id="3.30.60.20">
    <property type="match status" value="1"/>
</dbReference>
<dbReference type="PANTHER" id="PTHR21519">
    <property type="entry name" value="PDZ DOMAIN-CONTAINING PROTEIN 8"/>
    <property type="match status" value="1"/>
</dbReference>
<dbReference type="Pfam" id="PF26547">
    <property type="entry name" value="PDZD8_N"/>
    <property type="match status" value="1"/>
</dbReference>
<feature type="domain" description="SMP-LTD" evidence="10">
    <location>
        <begin position="57"/>
        <end position="246"/>
    </location>
</feature>
<dbReference type="PANTHER" id="PTHR21519:SF1">
    <property type="entry name" value="PDZ DOMAIN-CONTAINING PROTEIN 8"/>
    <property type="match status" value="1"/>
</dbReference>
<evidence type="ECO:0000256" key="1">
    <source>
        <dbReference type="ARBA" id="ARBA00004370"/>
    </source>
</evidence>
<comment type="subcellular location">
    <subcellularLocation>
        <location evidence="1">Membrane</location>
    </subcellularLocation>
</comment>
<keyword evidence="2" id="KW-0813">Transport</keyword>
<evidence type="ECO:0000256" key="2">
    <source>
        <dbReference type="ARBA" id="ARBA00022448"/>
    </source>
</evidence>
<dbReference type="PROSITE" id="PS51847">
    <property type="entry name" value="SMP"/>
    <property type="match status" value="1"/>
</dbReference>
<gene>
    <name evidence="11" type="ORF">EDS130_LOCUS14825</name>
</gene>
<keyword evidence="6" id="KW-0446">Lipid-binding</keyword>
<dbReference type="InterPro" id="IPR039275">
    <property type="entry name" value="PDZD8"/>
</dbReference>
<dbReference type="GO" id="GO:0051560">
    <property type="term" value="P:mitochondrial calcium ion homeostasis"/>
    <property type="evidence" value="ECO:0007669"/>
    <property type="project" value="InterPro"/>
</dbReference>
<dbReference type="GO" id="GO:0016020">
    <property type="term" value="C:membrane"/>
    <property type="evidence" value="ECO:0007669"/>
    <property type="project" value="UniProtKB-SubCell"/>
</dbReference>
<evidence type="ECO:0000259" key="10">
    <source>
        <dbReference type="PROSITE" id="PS51847"/>
    </source>
</evidence>
<protein>
    <recommendedName>
        <fullName evidence="13">Phorbol-ester/DAG-type domain-containing protein</fullName>
    </recommendedName>
</protein>
<accession>A0A814GQY6</accession>
<dbReference type="InterPro" id="IPR031468">
    <property type="entry name" value="SMP_LBD"/>
</dbReference>
<dbReference type="PROSITE" id="PS50081">
    <property type="entry name" value="ZF_DAG_PE_2"/>
    <property type="match status" value="1"/>
</dbReference>
<keyword evidence="7" id="KW-0472">Membrane</keyword>
<dbReference type="GO" id="GO:0005739">
    <property type="term" value="C:mitochondrion"/>
    <property type="evidence" value="ECO:0007669"/>
    <property type="project" value="GOC"/>
</dbReference>
<dbReference type="GO" id="GO:1990456">
    <property type="term" value="P:mitochondrion-endoplasmic reticulum membrane tethering"/>
    <property type="evidence" value="ECO:0007669"/>
    <property type="project" value="InterPro"/>
</dbReference>
<feature type="compositionally biased region" description="Low complexity" evidence="8">
    <location>
        <begin position="911"/>
        <end position="937"/>
    </location>
</feature>
<dbReference type="AlphaFoldDB" id="A0A814GQY6"/>
<evidence type="ECO:0000256" key="3">
    <source>
        <dbReference type="ARBA" id="ARBA00022723"/>
    </source>
</evidence>
<organism evidence="11 12">
    <name type="scientific">Adineta ricciae</name>
    <name type="common">Rotifer</name>
    <dbReference type="NCBI Taxonomy" id="249248"/>
    <lineage>
        <taxon>Eukaryota</taxon>
        <taxon>Metazoa</taxon>
        <taxon>Spiralia</taxon>
        <taxon>Gnathifera</taxon>
        <taxon>Rotifera</taxon>
        <taxon>Eurotatoria</taxon>
        <taxon>Bdelloidea</taxon>
        <taxon>Adinetida</taxon>
        <taxon>Adinetidae</taxon>
        <taxon>Adineta</taxon>
    </lineage>
</organism>
<dbReference type="InterPro" id="IPR046349">
    <property type="entry name" value="C1-like_sf"/>
</dbReference>
<evidence type="ECO:0000256" key="5">
    <source>
        <dbReference type="ARBA" id="ARBA00023055"/>
    </source>
</evidence>
<dbReference type="OrthoDB" id="10004596at2759"/>
<dbReference type="GO" id="GO:0044233">
    <property type="term" value="C:mitochondria-associated endoplasmic reticulum membrane contact site"/>
    <property type="evidence" value="ECO:0007669"/>
    <property type="project" value="InterPro"/>
</dbReference>
<evidence type="ECO:0000259" key="9">
    <source>
        <dbReference type="PROSITE" id="PS50081"/>
    </source>
</evidence>
<feature type="region of interest" description="Disordered" evidence="8">
    <location>
        <begin position="1151"/>
        <end position="1183"/>
    </location>
</feature>
<feature type="compositionally biased region" description="Polar residues" evidence="8">
    <location>
        <begin position="459"/>
        <end position="484"/>
    </location>
</feature>
<comment type="caution">
    <text evidence="11">The sequence shown here is derived from an EMBL/GenBank/DDBJ whole genome shotgun (WGS) entry which is preliminary data.</text>
</comment>
<feature type="compositionally biased region" description="Acidic residues" evidence="8">
    <location>
        <begin position="1154"/>
        <end position="1183"/>
    </location>
</feature>
<keyword evidence="3" id="KW-0479">Metal-binding</keyword>
<evidence type="ECO:0000313" key="12">
    <source>
        <dbReference type="Proteomes" id="UP000663852"/>
    </source>
</evidence>
<evidence type="ECO:0000313" key="11">
    <source>
        <dbReference type="EMBL" id="CAF0999845.1"/>
    </source>
</evidence>
<dbReference type="InterPro" id="IPR002219">
    <property type="entry name" value="PKC_DAG/PE"/>
</dbReference>
<dbReference type="Proteomes" id="UP000663852">
    <property type="component" value="Unassembled WGS sequence"/>
</dbReference>
<feature type="region of interest" description="Disordered" evidence="8">
    <location>
        <begin position="445"/>
        <end position="488"/>
    </location>
</feature>
<dbReference type="GO" id="GO:0008289">
    <property type="term" value="F:lipid binding"/>
    <property type="evidence" value="ECO:0007669"/>
    <property type="project" value="UniProtKB-KW"/>
</dbReference>
<proteinExistence type="predicted"/>